<evidence type="ECO:0000313" key="2">
    <source>
        <dbReference type="Proteomes" id="UP000323708"/>
    </source>
</evidence>
<proteinExistence type="predicted"/>
<evidence type="ECO:0000313" key="1">
    <source>
        <dbReference type="EMBL" id="KAA1188916.1"/>
    </source>
</evidence>
<protein>
    <recommendedName>
        <fullName evidence="3">CBM-cenC domain-containing protein</fullName>
    </recommendedName>
</protein>
<accession>A0A5B0WQ44</accession>
<gene>
    <name evidence="1" type="ORF">F0M18_17080</name>
</gene>
<sequence>MAGASTGNLLWLRRLAVVTGALLIAWQALQLHLADNATRLALNAEGEAFASYLDTALWWDPSQPRALEARAQALLEQPDEDLAPGDLDAARALLQRAIAVEPARGNALALLALTEQRAGGSGAEAAKLADRLAPVHPRVQRNLARYYLVEQELGRAVSHIARAMVGQRSSVREYYPLLMEVAADPEAREVLLAIAADPRPFPWWNGFFAHVADKAENLDALRGLVALRDASSALPLQEYERNRFINRLRREGLVSEAYLYWVNGLSKEQLAYLGYLYDGGFEQPFANDSGFGWVARPPQKSGIRITRGDTYGASNDSALRLSFRGRQVRFSHVYQHIFLGPGNYRVSGRARPDQLQTRRGLQWRLYCSSGSGGVLGESELFSGAGDWRTFEFDVSVPAECSGQVLRLYSAGSRDVDHELNGAIWFDDMQIGLLR</sequence>
<dbReference type="Gene3D" id="2.60.120.260">
    <property type="entry name" value="Galactose-binding domain-like"/>
    <property type="match status" value="1"/>
</dbReference>
<keyword evidence="2" id="KW-1185">Reference proteome</keyword>
<dbReference type="RefSeq" id="WP_149612679.1">
    <property type="nucleotide sequence ID" value="NZ_VTUX01000009.1"/>
</dbReference>
<dbReference type="Proteomes" id="UP000323708">
    <property type="component" value="Unassembled WGS sequence"/>
</dbReference>
<dbReference type="InterPro" id="IPR011990">
    <property type="entry name" value="TPR-like_helical_dom_sf"/>
</dbReference>
<dbReference type="SUPFAM" id="SSF48452">
    <property type="entry name" value="TPR-like"/>
    <property type="match status" value="1"/>
</dbReference>
<dbReference type="Gene3D" id="1.25.40.10">
    <property type="entry name" value="Tetratricopeptide repeat domain"/>
    <property type="match status" value="1"/>
</dbReference>
<evidence type="ECO:0008006" key="3">
    <source>
        <dbReference type="Google" id="ProtNLM"/>
    </source>
</evidence>
<dbReference type="EMBL" id="VTUX01000009">
    <property type="protein sequence ID" value="KAA1188916.1"/>
    <property type="molecule type" value="Genomic_DNA"/>
</dbReference>
<organism evidence="1 2">
    <name type="scientific">Pseudohalioglobus sediminis</name>
    <dbReference type="NCBI Taxonomy" id="2606449"/>
    <lineage>
        <taxon>Bacteria</taxon>
        <taxon>Pseudomonadati</taxon>
        <taxon>Pseudomonadota</taxon>
        <taxon>Gammaproteobacteria</taxon>
        <taxon>Cellvibrionales</taxon>
        <taxon>Halieaceae</taxon>
        <taxon>Pseudohalioglobus</taxon>
    </lineage>
</organism>
<reference evidence="1 2" key="1">
    <citation type="submission" date="2019-09" db="EMBL/GenBank/DDBJ databases">
        <authorList>
            <person name="Chen X.-Y."/>
        </authorList>
    </citation>
    <scope>NUCLEOTIDE SEQUENCE [LARGE SCALE GENOMIC DNA]</scope>
    <source>
        <strain evidence="1 2">NY5</strain>
    </source>
</reference>
<name>A0A5B0WQ44_9GAMM</name>
<dbReference type="AlphaFoldDB" id="A0A5B0WQ44"/>
<comment type="caution">
    <text evidence="1">The sequence shown here is derived from an EMBL/GenBank/DDBJ whole genome shotgun (WGS) entry which is preliminary data.</text>
</comment>